<feature type="transmembrane region" description="Helical" evidence="1">
    <location>
        <begin position="42"/>
        <end position="71"/>
    </location>
</feature>
<keyword evidence="1" id="KW-0812">Transmembrane</keyword>
<keyword evidence="1" id="KW-1133">Transmembrane helix</keyword>
<protein>
    <submittedName>
        <fullName evidence="2">Uncharacterized protein</fullName>
    </submittedName>
</protein>
<accession>A0A6C0BNW1</accession>
<dbReference type="EMBL" id="MN739216">
    <property type="protein sequence ID" value="QHS94105.1"/>
    <property type="molecule type" value="Genomic_DNA"/>
</dbReference>
<reference evidence="2" key="1">
    <citation type="journal article" date="2020" name="Nature">
        <title>Giant virus diversity and host interactions through global metagenomics.</title>
        <authorList>
            <person name="Schulz F."/>
            <person name="Roux S."/>
            <person name="Paez-Espino D."/>
            <person name="Jungbluth S."/>
            <person name="Walsh D.A."/>
            <person name="Denef V.J."/>
            <person name="McMahon K.D."/>
            <person name="Konstantinidis K.T."/>
            <person name="Eloe-Fadrosh E.A."/>
            <person name="Kyrpides N.C."/>
            <person name="Woyke T."/>
        </authorList>
    </citation>
    <scope>NUCLEOTIDE SEQUENCE</scope>
    <source>
        <strain evidence="2">GVMAG-M-3300018416-26</strain>
    </source>
</reference>
<evidence type="ECO:0000313" key="2">
    <source>
        <dbReference type="EMBL" id="QHS94105.1"/>
    </source>
</evidence>
<organism evidence="2">
    <name type="scientific">viral metagenome</name>
    <dbReference type="NCBI Taxonomy" id="1070528"/>
    <lineage>
        <taxon>unclassified sequences</taxon>
        <taxon>metagenomes</taxon>
        <taxon>organismal metagenomes</taxon>
    </lineage>
</organism>
<proteinExistence type="predicted"/>
<evidence type="ECO:0000256" key="1">
    <source>
        <dbReference type="SAM" id="Phobius"/>
    </source>
</evidence>
<sequence>MLIVQVLGTFIMLSIVYEDYKRNESNSSFNFMLEVIRKHIVIVLTLVCFISLSILIDPVRNGLNWIVLYLYVFVKKVDIFDELYTKLLMTFNTLLAINILSGY</sequence>
<feature type="transmembrane region" description="Helical" evidence="1">
    <location>
        <begin position="83"/>
        <end position="101"/>
    </location>
</feature>
<dbReference type="AlphaFoldDB" id="A0A6C0BNW1"/>
<keyword evidence="1" id="KW-0472">Membrane</keyword>
<name>A0A6C0BNW1_9ZZZZ</name>